<evidence type="ECO:0000313" key="3">
    <source>
        <dbReference type="Proteomes" id="UP000241895"/>
    </source>
</evidence>
<protein>
    <recommendedName>
        <fullName evidence="4">RapA2 cadherin-like domain-containing protein</fullName>
    </recommendedName>
</protein>
<evidence type="ECO:0008006" key="4">
    <source>
        <dbReference type="Google" id="ProtNLM"/>
    </source>
</evidence>
<feature type="non-terminal residue" evidence="2">
    <location>
        <position position="1"/>
    </location>
</feature>
<proteinExistence type="predicted"/>
<accession>A0ABX5IRX1</accession>
<dbReference type="RefSeq" id="WP_146164699.1">
    <property type="nucleotide sequence ID" value="NZ_PXNS01000052.1"/>
</dbReference>
<evidence type="ECO:0000313" key="2">
    <source>
        <dbReference type="EMBL" id="PTL88526.1"/>
    </source>
</evidence>
<sequence>KSSTGNDDLVRYEVKDKDGDWVPINADDTTVSGEYGTLTVNTDGSWSYTLTRSASQDDKDKTGLDDSLAETFGVRVVDSDGDTSDPANLTIAIGDDGPSAVADTTSTGEDTPVSYNVLNNDDGTSDT</sequence>
<reference evidence="2 3" key="1">
    <citation type="submission" date="2018-03" db="EMBL/GenBank/DDBJ databases">
        <authorList>
            <person name="Zhou J."/>
            <person name="Li X."/>
            <person name="Xue M."/>
            <person name="Yin J."/>
        </authorList>
    </citation>
    <scope>NUCLEOTIDE SEQUENCE [LARGE SCALE GENOMIC DNA]</scope>
    <source>
        <strain evidence="2 3">SYSU ZJ2214</strain>
    </source>
</reference>
<organism evidence="2 3">
    <name type="scientific">Halomonas litopenaei</name>
    <dbReference type="NCBI Taxonomy" id="2109328"/>
    <lineage>
        <taxon>Bacteria</taxon>
        <taxon>Pseudomonadati</taxon>
        <taxon>Pseudomonadota</taxon>
        <taxon>Gammaproteobacteria</taxon>
        <taxon>Oceanospirillales</taxon>
        <taxon>Halomonadaceae</taxon>
        <taxon>Halomonas</taxon>
    </lineage>
</organism>
<keyword evidence="3" id="KW-1185">Reference proteome</keyword>
<feature type="non-terminal residue" evidence="2">
    <location>
        <position position="127"/>
    </location>
</feature>
<dbReference type="Proteomes" id="UP000241895">
    <property type="component" value="Unassembled WGS sequence"/>
</dbReference>
<feature type="region of interest" description="Disordered" evidence="1">
    <location>
        <begin position="90"/>
        <end position="127"/>
    </location>
</feature>
<name>A0ABX5IRX1_9GAMM</name>
<feature type="compositionally biased region" description="Polar residues" evidence="1">
    <location>
        <begin position="102"/>
        <end position="127"/>
    </location>
</feature>
<gene>
    <name evidence="2" type="ORF">C6W88_21265</name>
</gene>
<dbReference type="NCBIfam" id="TIGR01965">
    <property type="entry name" value="VCBS_repeat"/>
    <property type="match status" value="1"/>
</dbReference>
<dbReference type="InterPro" id="IPR010221">
    <property type="entry name" value="VCBS_dom"/>
</dbReference>
<evidence type="ECO:0000256" key="1">
    <source>
        <dbReference type="SAM" id="MobiDB-lite"/>
    </source>
</evidence>
<dbReference type="EMBL" id="PXNS01000052">
    <property type="protein sequence ID" value="PTL88526.1"/>
    <property type="molecule type" value="Genomic_DNA"/>
</dbReference>
<comment type="caution">
    <text evidence="2">The sequence shown here is derived from an EMBL/GenBank/DDBJ whole genome shotgun (WGS) entry which is preliminary data.</text>
</comment>